<keyword evidence="2" id="KW-1133">Transmembrane helix</keyword>
<feature type="compositionally biased region" description="Polar residues" evidence="1">
    <location>
        <begin position="151"/>
        <end position="160"/>
    </location>
</feature>
<reference evidence="3 4" key="1">
    <citation type="submission" date="2018-09" db="EMBL/GenBank/DDBJ databases">
        <title>Characterization of the phylogenetic diversity of five novel species belonging to the genus Bifidobacterium.</title>
        <authorList>
            <person name="Lugli G.A."/>
            <person name="Duranti S."/>
            <person name="Milani C."/>
        </authorList>
    </citation>
    <scope>NUCLEOTIDE SEQUENCE [LARGE SCALE GENOMIC DNA]</scope>
    <source>
        <strain evidence="3 4">2033B</strain>
    </source>
</reference>
<keyword evidence="2" id="KW-0812">Transmembrane</keyword>
<keyword evidence="4" id="KW-1185">Reference proteome</keyword>
<evidence type="ECO:0000256" key="1">
    <source>
        <dbReference type="SAM" id="MobiDB-lite"/>
    </source>
</evidence>
<organism evidence="3 4">
    <name type="scientific">Bifidobacterium samirii</name>
    <dbReference type="NCBI Taxonomy" id="2306974"/>
    <lineage>
        <taxon>Bacteria</taxon>
        <taxon>Bacillati</taxon>
        <taxon>Actinomycetota</taxon>
        <taxon>Actinomycetes</taxon>
        <taxon>Bifidobacteriales</taxon>
        <taxon>Bifidobacteriaceae</taxon>
        <taxon>Bifidobacterium</taxon>
    </lineage>
</organism>
<protein>
    <submittedName>
        <fullName evidence="3">Uncharacterized protein</fullName>
    </submittedName>
</protein>
<keyword evidence="2" id="KW-0472">Membrane</keyword>
<dbReference type="AlphaFoldDB" id="A0A430FTJ9"/>
<dbReference type="Proteomes" id="UP000287470">
    <property type="component" value="Unassembled WGS sequence"/>
</dbReference>
<comment type="caution">
    <text evidence="3">The sequence shown here is derived from an EMBL/GenBank/DDBJ whole genome shotgun (WGS) entry which is preliminary data.</text>
</comment>
<feature type="compositionally biased region" description="Basic residues" evidence="1">
    <location>
        <begin position="194"/>
        <end position="212"/>
    </location>
</feature>
<feature type="compositionally biased region" description="Low complexity" evidence="1">
    <location>
        <begin position="161"/>
        <end position="170"/>
    </location>
</feature>
<gene>
    <name evidence="3" type="ORF">D2E24_1216</name>
</gene>
<sequence length="291" mass="33771">MHMRRRWCICMTYAWHIGIFWFIYSVMVCIYGNHRIICRAYACIRVVYHVRCIRASWTMVGTCGTSARMCDRRDSRMWDDWCWGVPSGLGSEVRDCLGSGFSRLSDITYIIGLADSRVLRHRIHHPARQRTLPCLPPVRRRQTRLRHRMNQNRSPEPGQNQTRQTQPQTPTLAEYAPKQVEWLTHLWCADPPHRRTHAHPNQRRRQQRHAHPPRPDPPPVGPIALGRTPSAFPCPAPYCPCAWTLRFDTGTAAVRVCLLPRAPTVLRPLDARLLAHVVLRLRFGSRFRQGG</sequence>
<dbReference type="EMBL" id="QXGK01000011">
    <property type="protein sequence ID" value="RSX56227.1"/>
    <property type="molecule type" value="Genomic_DNA"/>
</dbReference>
<feature type="transmembrane region" description="Helical" evidence="2">
    <location>
        <begin position="12"/>
        <end position="33"/>
    </location>
</feature>
<name>A0A430FTJ9_9BIFI</name>
<feature type="region of interest" description="Disordered" evidence="1">
    <location>
        <begin position="193"/>
        <end position="224"/>
    </location>
</feature>
<accession>A0A430FTJ9</accession>
<evidence type="ECO:0000313" key="4">
    <source>
        <dbReference type="Proteomes" id="UP000287470"/>
    </source>
</evidence>
<feature type="region of interest" description="Disordered" evidence="1">
    <location>
        <begin position="149"/>
        <end position="170"/>
    </location>
</feature>
<proteinExistence type="predicted"/>
<evidence type="ECO:0000313" key="3">
    <source>
        <dbReference type="EMBL" id="RSX56227.1"/>
    </source>
</evidence>
<evidence type="ECO:0000256" key="2">
    <source>
        <dbReference type="SAM" id="Phobius"/>
    </source>
</evidence>